<proteinExistence type="predicted"/>
<keyword evidence="2" id="KW-1185">Reference proteome</keyword>
<evidence type="ECO:0000313" key="1">
    <source>
        <dbReference type="EMBL" id="KAJ8001420.1"/>
    </source>
</evidence>
<sequence length="808" mass="91436">MSGPKSLDSGVPAQRSSQSPEMVMVKLEDCGQPLVLNVIVKEEEEETGIWDQREIKDGVEESPVKEEVGERLLNEEEEKRPISDEVEVKMVKEEMEEVEVKEEKANRDTVDLGEEEKKDYGITDPVNHLNPGSDNNSLSSVACKQPALMASDIPTDEDLEDLVEDGLSLATYVSDSGKRSSKKKPSAKPSPRSPYLSSMNLNPRRPAVTAWRPLGAGPGERLGETEEDLGVRRAWTARTPRENCLASLSNGNSLSQSLRGEIDVTNASTLFSSSSCTPEYLKQTLALRRPKQPRSTSSDSREKEDMYDEIIHFKKRLQAQKSENDKMKAKLRRLEEDKIKKDKQIEQLLDPTKAPEYTLSLVDKKNQGSVIINGLKQRILKLEQQCAEKETTLSKLQSELKTTNLEELKITVETYFEEIQRLQRILDTTENSNRAELKGSQRQQKVLSSTVLRLSEELKRLQQENAALKEELSTEHPASGPKGYRDWSKQRLLRRMVEQDMRLAEVTRTPSGRTGVVRGVQATPTSGSVAEEEVVMATAQLQGEEIVCLKGRVSQLEREKEELQGMLTNRAEEVKRLMAEKKMEEEEMKRWKNEQEKRSHRQRLEIEELTERIHCLGEEDRRRKSELDKEQEPKVERETTAMLNQEEESVELRERDIVLVQSSFRGHLQRHPAHLGDTHLADTHSQGGQSEGGSDVNSCAEADSGLVAVTLMQSVFRGHLTRSALMPERRASLTHTHVTPDEVEKDLTKLKLENATSNRLSKRRGHTPAELCPIPDSKAAELLDSDDSDDDIIVSPSRPMGRRQEIYF</sequence>
<dbReference type="Proteomes" id="UP001157502">
    <property type="component" value="Chromosome 14"/>
</dbReference>
<accession>A0ACC2GD88</accession>
<gene>
    <name evidence="1" type="ORF">DPEC_G00169320</name>
</gene>
<comment type="caution">
    <text evidence="1">The sequence shown here is derived from an EMBL/GenBank/DDBJ whole genome shotgun (WGS) entry which is preliminary data.</text>
</comment>
<protein>
    <submittedName>
        <fullName evidence="1">Uncharacterized protein</fullName>
    </submittedName>
</protein>
<reference evidence="1" key="1">
    <citation type="submission" date="2021-05" db="EMBL/GenBank/DDBJ databases">
        <authorList>
            <person name="Pan Q."/>
            <person name="Jouanno E."/>
            <person name="Zahm M."/>
            <person name="Klopp C."/>
            <person name="Cabau C."/>
            <person name="Louis A."/>
            <person name="Berthelot C."/>
            <person name="Parey E."/>
            <person name="Roest Crollius H."/>
            <person name="Montfort J."/>
            <person name="Robinson-Rechavi M."/>
            <person name="Bouchez O."/>
            <person name="Lampietro C."/>
            <person name="Lopez Roques C."/>
            <person name="Donnadieu C."/>
            <person name="Postlethwait J."/>
            <person name="Bobe J."/>
            <person name="Dillon D."/>
            <person name="Chandos A."/>
            <person name="von Hippel F."/>
            <person name="Guiguen Y."/>
        </authorList>
    </citation>
    <scope>NUCLEOTIDE SEQUENCE</scope>
    <source>
        <strain evidence="1">YG-Jan2019</strain>
    </source>
</reference>
<name>A0ACC2GD88_DALPE</name>
<organism evidence="1 2">
    <name type="scientific">Dallia pectoralis</name>
    <name type="common">Alaska blackfish</name>
    <dbReference type="NCBI Taxonomy" id="75939"/>
    <lineage>
        <taxon>Eukaryota</taxon>
        <taxon>Metazoa</taxon>
        <taxon>Chordata</taxon>
        <taxon>Craniata</taxon>
        <taxon>Vertebrata</taxon>
        <taxon>Euteleostomi</taxon>
        <taxon>Actinopterygii</taxon>
        <taxon>Neopterygii</taxon>
        <taxon>Teleostei</taxon>
        <taxon>Protacanthopterygii</taxon>
        <taxon>Esociformes</taxon>
        <taxon>Umbridae</taxon>
        <taxon>Dallia</taxon>
    </lineage>
</organism>
<evidence type="ECO:0000313" key="2">
    <source>
        <dbReference type="Proteomes" id="UP001157502"/>
    </source>
</evidence>
<dbReference type="EMBL" id="CM055741">
    <property type="protein sequence ID" value="KAJ8001420.1"/>
    <property type="molecule type" value="Genomic_DNA"/>
</dbReference>